<accession>A0A9W9VSR6</accession>
<feature type="transmembrane region" description="Helical" evidence="2">
    <location>
        <begin position="37"/>
        <end position="61"/>
    </location>
</feature>
<dbReference type="OrthoDB" id="4504921at2759"/>
<dbReference type="AlphaFoldDB" id="A0A9W9VSR6"/>
<feature type="transmembrane region" description="Helical" evidence="2">
    <location>
        <begin position="195"/>
        <end position="217"/>
    </location>
</feature>
<dbReference type="Proteomes" id="UP001147747">
    <property type="component" value="Unassembled WGS sequence"/>
</dbReference>
<sequence>MAPRRGGGSYSSSSGGSSSVWATETEFSLDIYSSKSLFIAGFAFDILFALALIGFLTWSCLIRGHNGQMKGVVVTLVAWLCAQITSIVYQIFFLAEATITQYYNIDLMLQVFFSDLAIVMVVFVFYNLIHRLLNRLTDSGKPYAAIAIVHWIILGILAVISLAAWAMFVVVRVRYVQGPYGDLTEFSLDVNKVDGARTILFFVVSLEIFAWILFAAIKAGSHRFTSRVPVYALLGGSICWFALTLTNAVVYIRYYIEIVYVAPDYLQTALAILQFLFGVGTLVGILLCCQKWRHVDDSMGKPQAVTVQYPYGSGPYQQYPGYEQQFQPYPGQPQPQYPQQYQQPVPVQPYQQQPSPLQK</sequence>
<name>A0A9W9VSR6_9EURO</name>
<reference evidence="3" key="1">
    <citation type="submission" date="2022-12" db="EMBL/GenBank/DDBJ databases">
        <authorList>
            <person name="Petersen C."/>
        </authorList>
    </citation>
    <scope>NUCLEOTIDE SEQUENCE</scope>
    <source>
        <strain evidence="3">IBT 29677</strain>
    </source>
</reference>
<proteinExistence type="predicted"/>
<feature type="transmembrane region" description="Helical" evidence="2">
    <location>
        <begin position="107"/>
        <end position="128"/>
    </location>
</feature>
<evidence type="ECO:0000313" key="4">
    <source>
        <dbReference type="Proteomes" id="UP001147747"/>
    </source>
</evidence>
<protein>
    <submittedName>
        <fullName evidence="3">Uncharacterized protein</fullName>
    </submittedName>
</protein>
<dbReference type="EMBL" id="JAPZBU010000009">
    <property type="protein sequence ID" value="KAJ5388643.1"/>
    <property type="molecule type" value="Genomic_DNA"/>
</dbReference>
<keyword evidence="2" id="KW-1133">Transmembrane helix</keyword>
<evidence type="ECO:0000256" key="2">
    <source>
        <dbReference type="SAM" id="Phobius"/>
    </source>
</evidence>
<feature type="region of interest" description="Disordered" evidence="1">
    <location>
        <begin position="318"/>
        <end position="359"/>
    </location>
</feature>
<dbReference type="GeneID" id="81374801"/>
<feature type="compositionally biased region" description="Low complexity" evidence="1">
    <location>
        <begin position="337"/>
        <end position="359"/>
    </location>
</feature>
<keyword evidence="2" id="KW-0812">Transmembrane</keyword>
<reference evidence="3" key="2">
    <citation type="journal article" date="2023" name="IMA Fungus">
        <title>Comparative genomic study of the Penicillium genus elucidates a diverse pangenome and 15 lateral gene transfer events.</title>
        <authorList>
            <person name="Petersen C."/>
            <person name="Sorensen T."/>
            <person name="Nielsen M.R."/>
            <person name="Sondergaard T.E."/>
            <person name="Sorensen J.L."/>
            <person name="Fitzpatrick D.A."/>
            <person name="Frisvad J.C."/>
            <person name="Nielsen K.L."/>
        </authorList>
    </citation>
    <scope>NUCLEOTIDE SEQUENCE</scope>
    <source>
        <strain evidence="3">IBT 29677</strain>
    </source>
</reference>
<feature type="transmembrane region" description="Helical" evidence="2">
    <location>
        <begin position="148"/>
        <end position="175"/>
    </location>
</feature>
<keyword evidence="4" id="KW-1185">Reference proteome</keyword>
<keyword evidence="2" id="KW-0472">Membrane</keyword>
<feature type="transmembrane region" description="Helical" evidence="2">
    <location>
        <begin position="268"/>
        <end position="289"/>
    </location>
</feature>
<feature type="transmembrane region" description="Helical" evidence="2">
    <location>
        <begin position="229"/>
        <end position="256"/>
    </location>
</feature>
<dbReference type="RefSeq" id="XP_056486441.1">
    <property type="nucleotide sequence ID" value="XM_056635821.1"/>
</dbReference>
<evidence type="ECO:0000256" key="1">
    <source>
        <dbReference type="SAM" id="MobiDB-lite"/>
    </source>
</evidence>
<evidence type="ECO:0000313" key="3">
    <source>
        <dbReference type="EMBL" id="KAJ5388643.1"/>
    </source>
</evidence>
<comment type="caution">
    <text evidence="3">The sequence shown here is derived from an EMBL/GenBank/DDBJ whole genome shotgun (WGS) entry which is preliminary data.</text>
</comment>
<feature type="transmembrane region" description="Helical" evidence="2">
    <location>
        <begin position="73"/>
        <end position="95"/>
    </location>
</feature>
<organism evidence="3 4">
    <name type="scientific">Penicillium cosmopolitanum</name>
    <dbReference type="NCBI Taxonomy" id="1131564"/>
    <lineage>
        <taxon>Eukaryota</taxon>
        <taxon>Fungi</taxon>
        <taxon>Dikarya</taxon>
        <taxon>Ascomycota</taxon>
        <taxon>Pezizomycotina</taxon>
        <taxon>Eurotiomycetes</taxon>
        <taxon>Eurotiomycetidae</taxon>
        <taxon>Eurotiales</taxon>
        <taxon>Aspergillaceae</taxon>
        <taxon>Penicillium</taxon>
    </lineage>
</organism>
<feature type="compositionally biased region" description="Low complexity" evidence="1">
    <location>
        <begin position="318"/>
        <end position="329"/>
    </location>
</feature>
<gene>
    <name evidence="3" type="ORF">N7509_011184</name>
</gene>